<evidence type="ECO:0000256" key="8">
    <source>
        <dbReference type="SAM" id="Phobius"/>
    </source>
</evidence>
<feature type="transmembrane region" description="Helical" evidence="8">
    <location>
        <begin position="381"/>
        <end position="400"/>
    </location>
</feature>
<feature type="domain" description="Cytochrome b5 heme-binding" evidence="9">
    <location>
        <begin position="130"/>
        <end position="191"/>
    </location>
</feature>
<dbReference type="GO" id="GO:0006031">
    <property type="term" value="P:chitin biosynthetic process"/>
    <property type="evidence" value="ECO:0007669"/>
    <property type="project" value="TreeGrafter"/>
</dbReference>
<dbReference type="GO" id="GO:0016020">
    <property type="term" value="C:membrane"/>
    <property type="evidence" value="ECO:0007669"/>
    <property type="project" value="UniProtKB-SubCell"/>
</dbReference>
<sequence length="638" mass="71723">MYGEKGKNGYFGANDGSDSRSEAGVSAFGGGDMFKNFDTREQMAERGNEKSLVEVEEYRDSASRKRWLFMVYLLTWFIPDFLIRFIGRMPRKDVRMAWREKLAINLIIWLSCLLAAFFIVVFPMLICPRQHVYSAAELSSYDGTSGSPGAYVSIRGYVFDLEKFAPRHYPPNLVSTEDILEYAGKDATSLFPVQVSALCQGRAGSIDPAVLIDYRSTNMTGSPTLISQQDVNANFHDFRYFTNDTRKDWYFQQMAMLRANYLKGRIGYSPKYMKTLAGKSRTIVSMNGRVFDLTEYIIGGRRTIGEDGKSVSGVAEDSVNFMEEDVITLFKQLSGADATRHWASLNLSQQAKTRMLTCLNNLYYVGDVDTRSSVRCKFAEYLVLAISIMLVTIIAFKFFAALQFGTKNMPENLDKFIMCQIPAYTEDEDSLRLLQPVTMAYIVYLIVMVIRSPDVVPITAFILIAAVFGLQAIIFILRRKWEMIGWMVLYILAIPVFSFGLPLYSFWYMDDFNWGNTRVVAGEKGKKIIVTDEGKFDPASIPRKKWEEYQGEIWEAQTVRDDARSEVSGYSYATKGHPGVQVGISEYGGYSRPGSIAGGFSGAHAMPPLPMNTSRMSLAASEMGGNRASQFGGSHLCL</sequence>
<dbReference type="AlphaFoldDB" id="A0A0G4KP70"/>
<dbReference type="SUPFAM" id="SSF55856">
    <property type="entry name" value="Cytochrome b5-like heme/steroid binding domain"/>
    <property type="match status" value="1"/>
</dbReference>
<dbReference type="Pfam" id="PF03142">
    <property type="entry name" value="Chitin_synth_2"/>
    <property type="match status" value="1"/>
</dbReference>
<dbReference type="EMBL" id="CVQI01002224">
    <property type="protein sequence ID" value="CRK11476.1"/>
    <property type="molecule type" value="Genomic_DNA"/>
</dbReference>
<feature type="transmembrane region" description="Helical" evidence="8">
    <location>
        <begin position="67"/>
        <end position="86"/>
    </location>
</feature>
<dbReference type="SMART" id="SM01117">
    <property type="entry name" value="Cyt-b5"/>
    <property type="match status" value="2"/>
</dbReference>
<evidence type="ECO:0000313" key="10">
    <source>
        <dbReference type="EMBL" id="CRK11476.1"/>
    </source>
</evidence>
<keyword evidence="8" id="KW-1133">Transmembrane helix</keyword>
<dbReference type="InterPro" id="IPR004835">
    <property type="entry name" value="Chitin_synth"/>
</dbReference>
<evidence type="ECO:0000256" key="1">
    <source>
        <dbReference type="ARBA" id="ARBA00004141"/>
    </source>
</evidence>
<organism evidence="10 11">
    <name type="scientific">Verticillium longisporum</name>
    <name type="common">Verticillium dahliae var. longisporum</name>
    <dbReference type="NCBI Taxonomy" id="100787"/>
    <lineage>
        <taxon>Eukaryota</taxon>
        <taxon>Fungi</taxon>
        <taxon>Dikarya</taxon>
        <taxon>Ascomycota</taxon>
        <taxon>Pezizomycotina</taxon>
        <taxon>Sordariomycetes</taxon>
        <taxon>Hypocreomycetidae</taxon>
        <taxon>Glomerellales</taxon>
        <taxon>Plectosphaerellaceae</taxon>
        <taxon>Verticillium</taxon>
    </lineage>
</organism>
<dbReference type="InterPro" id="IPR036400">
    <property type="entry name" value="Cyt_B5-like_heme/steroid_sf"/>
</dbReference>
<dbReference type="Proteomes" id="UP000045706">
    <property type="component" value="Unassembled WGS sequence"/>
</dbReference>
<accession>A0A0G4KP70</accession>
<protein>
    <recommendedName>
        <fullName evidence="9">Cytochrome b5 heme-binding domain-containing protein</fullName>
    </recommendedName>
</protein>
<dbReference type="PROSITE" id="PS50255">
    <property type="entry name" value="CYTOCHROME_B5_2"/>
    <property type="match status" value="1"/>
</dbReference>
<keyword evidence="3 8" id="KW-0812">Transmembrane</keyword>
<evidence type="ECO:0000256" key="2">
    <source>
        <dbReference type="ARBA" id="ARBA00022679"/>
    </source>
</evidence>
<dbReference type="GO" id="GO:0071944">
    <property type="term" value="C:cell periphery"/>
    <property type="evidence" value="ECO:0007669"/>
    <property type="project" value="TreeGrafter"/>
</dbReference>
<dbReference type="Gene3D" id="3.10.120.10">
    <property type="entry name" value="Cytochrome b5-like heme/steroid binding domain"/>
    <property type="match status" value="1"/>
</dbReference>
<gene>
    <name evidence="10" type="ORF">BN1723_001808</name>
</gene>
<evidence type="ECO:0000313" key="11">
    <source>
        <dbReference type="Proteomes" id="UP000045706"/>
    </source>
</evidence>
<dbReference type="PANTHER" id="PTHR22914">
    <property type="entry name" value="CHITIN SYNTHASE"/>
    <property type="match status" value="1"/>
</dbReference>
<evidence type="ECO:0000256" key="7">
    <source>
        <dbReference type="SAM" id="MobiDB-lite"/>
    </source>
</evidence>
<evidence type="ECO:0000256" key="5">
    <source>
        <dbReference type="ARBA" id="ARBA00023180"/>
    </source>
</evidence>
<feature type="transmembrane region" description="Helical" evidence="8">
    <location>
        <begin position="456"/>
        <end position="477"/>
    </location>
</feature>
<comment type="catalytic activity">
    <reaction evidence="6">
        <text>[(1-&gt;4)-N-acetyl-beta-D-glucosaminyl](n) + UDP-N-acetyl-alpha-D-glucosamine = [(1-&gt;4)-N-acetyl-beta-D-glucosaminyl](n+1) + UDP + H(+)</text>
        <dbReference type="Rhea" id="RHEA:16637"/>
        <dbReference type="Rhea" id="RHEA-COMP:9593"/>
        <dbReference type="Rhea" id="RHEA-COMP:9595"/>
        <dbReference type="ChEBI" id="CHEBI:15378"/>
        <dbReference type="ChEBI" id="CHEBI:17029"/>
        <dbReference type="ChEBI" id="CHEBI:57705"/>
        <dbReference type="ChEBI" id="CHEBI:58223"/>
        <dbReference type="EC" id="2.4.1.16"/>
    </reaction>
    <physiologicalReaction direction="left-to-right" evidence="6">
        <dbReference type="Rhea" id="RHEA:16638"/>
    </physiologicalReaction>
</comment>
<evidence type="ECO:0000259" key="9">
    <source>
        <dbReference type="PROSITE" id="PS50255"/>
    </source>
</evidence>
<comment type="subcellular location">
    <subcellularLocation>
        <location evidence="1">Membrane</location>
        <topology evidence="1">Multi-pass membrane protein</topology>
    </subcellularLocation>
</comment>
<reference evidence="11" key="1">
    <citation type="submission" date="2015-05" db="EMBL/GenBank/DDBJ databases">
        <authorList>
            <person name="Fogelqvist Johan"/>
        </authorList>
    </citation>
    <scope>NUCLEOTIDE SEQUENCE [LARGE SCALE GENOMIC DNA]</scope>
</reference>
<evidence type="ECO:0000256" key="3">
    <source>
        <dbReference type="ARBA" id="ARBA00022692"/>
    </source>
</evidence>
<keyword evidence="4 8" id="KW-0472">Membrane</keyword>
<evidence type="ECO:0000256" key="4">
    <source>
        <dbReference type="ARBA" id="ARBA00023136"/>
    </source>
</evidence>
<dbReference type="Pfam" id="PF00173">
    <property type="entry name" value="Cyt-b5"/>
    <property type="match status" value="1"/>
</dbReference>
<dbReference type="GO" id="GO:0031505">
    <property type="term" value="P:fungal-type cell wall organization"/>
    <property type="evidence" value="ECO:0007669"/>
    <property type="project" value="TreeGrafter"/>
</dbReference>
<feature type="transmembrane region" description="Helical" evidence="8">
    <location>
        <begin position="489"/>
        <end position="509"/>
    </location>
</feature>
<keyword evidence="5" id="KW-0325">Glycoprotein</keyword>
<dbReference type="PANTHER" id="PTHR22914:SF45">
    <property type="entry name" value="CHITIN SYNTHASE"/>
    <property type="match status" value="1"/>
</dbReference>
<feature type="region of interest" description="Disordered" evidence="7">
    <location>
        <begin position="1"/>
        <end position="27"/>
    </location>
</feature>
<evidence type="ECO:0000256" key="6">
    <source>
        <dbReference type="ARBA" id="ARBA00049510"/>
    </source>
</evidence>
<proteinExistence type="predicted"/>
<dbReference type="GO" id="GO:0030428">
    <property type="term" value="C:cell septum"/>
    <property type="evidence" value="ECO:0007669"/>
    <property type="project" value="TreeGrafter"/>
</dbReference>
<feature type="transmembrane region" description="Helical" evidence="8">
    <location>
        <begin position="106"/>
        <end position="126"/>
    </location>
</feature>
<dbReference type="InterPro" id="IPR001199">
    <property type="entry name" value="Cyt_B5-like_heme/steroid-bd"/>
</dbReference>
<name>A0A0G4KP70_VERLO</name>
<keyword evidence="2" id="KW-0808">Transferase</keyword>
<dbReference type="GO" id="GO:0004100">
    <property type="term" value="F:chitin synthase activity"/>
    <property type="evidence" value="ECO:0007669"/>
    <property type="project" value="UniProtKB-EC"/>
</dbReference>